<organism evidence="3 4">
    <name type="scientific">Diatraea saccharalis</name>
    <name type="common">sugarcane borer</name>
    <dbReference type="NCBI Taxonomy" id="40085"/>
    <lineage>
        <taxon>Eukaryota</taxon>
        <taxon>Metazoa</taxon>
        <taxon>Ecdysozoa</taxon>
        <taxon>Arthropoda</taxon>
        <taxon>Hexapoda</taxon>
        <taxon>Insecta</taxon>
        <taxon>Pterygota</taxon>
        <taxon>Neoptera</taxon>
        <taxon>Endopterygota</taxon>
        <taxon>Lepidoptera</taxon>
        <taxon>Glossata</taxon>
        <taxon>Ditrysia</taxon>
        <taxon>Pyraloidea</taxon>
        <taxon>Crambidae</taxon>
        <taxon>Crambinae</taxon>
        <taxon>Diatraea</taxon>
    </lineage>
</organism>
<evidence type="ECO:0000313" key="4">
    <source>
        <dbReference type="Proteomes" id="UP001153714"/>
    </source>
</evidence>
<comment type="subcellular location">
    <subcellularLocation>
        <location evidence="1">Secreted</location>
    </subcellularLocation>
</comment>
<reference evidence="3" key="2">
    <citation type="submission" date="2022-10" db="EMBL/GenBank/DDBJ databases">
        <authorList>
            <consortium name="ENA_rothamsted_submissions"/>
            <consortium name="culmorum"/>
            <person name="King R."/>
        </authorList>
    </citation>
    <scope>NUCLEOTIDE SEQUENCE</scope>
</reference>
<dbReference type="GO" id="GO:0005576">
    <property type="term" value="C:extracellular region"/>
    <property type="evidence" value="ECO:0007669"/>
    <property type="project" value="UniProtKB-SubCell"/>
</dbReference>
<keyword evidence="2" id="KW-0732">Signal</keyword>
<evidence type="ECO:0000256" key="2">
    <source>
        <dbReference type="SAM" id="SignalP"/>
    </source>
</evidence>
<name>A0A9N9QL00_9NEOP</name>
<dbReference type="Proteomes" id="UP001153714">
    <property type="component" value="Chromosome 1"/>
</dbReference>
<accession>A0A9N9QL00</accession>
<reference evidence="3" key="1">
    <citation type="submission" date="2021-12" db="EMBL/GenBank/DDBJ databases">
        <authorList>
            <person name="King R."/>
        </authorList>
    </citation>
    <scope>NUCLEOTIDE SEQUENCE</scope>
</reference>
<comment type="subunit">
    <text evidence="1">Silk fibroin elementary unit consists in a disulfide-linked heavy and light chain and a p25 glycoprotein in molar ratios of 6:6:1. This results in a complex of approximately 2.3 MDa.</text>
</comment>
<keyword evidence="1" id="KW-0737">Silk protein</keyword>
<feature type="signal peptide" evidence="2">
    <location>
        <begin position="1"/>
        <end position="16"/>
    </location>
</feature>
<dbReference type="PIRSF" id="PIRSF005765">
    <property type="entry name" value="L-fibroin"/>
    <property type="match status" value="1"/>
</dbReference>
<evidence type="ECO:0000256" key="1">
    <source>
        <dbReference type="PIRNR" id="PIRNR005765"/>
    </source>
</evidence>
<protein>
    <recommendedName>
        <fullName evidence="1">Fibroin light chain</fullName>
        <shortName evidence="1">Fib-L</shortName>
    </recommendedName>
    <alternativeName>
        <fullName evidence="1">L-fibroin</fullName>
    </alternativeName>
</protein>
<comment type="function">
    <text evidence="1">It is likely that the major role of L-chain is to prevent the retention of H-chain in ER by forming the disulfide linkage.</text>
</comment>
<dbReference type="OrthoDB" id="8118339at2759"/>
<evidence type="ECO:0000313" key="3">
    <source>
        <dbReference type="EMBL" id="CAG9782293.1"/>
    </source>
</evidence>
<keyword evidence="1" id="KW-0964">Secreted</keyword>
<sequence length="267" mass="27864">MLPFVLVSLFLSSALAVPVSVTQYSINEVAPARLDGRPVSGAIINNVLEYAVDGGDTNIYILTLEQILSDVANLADIKSQALAVSQTLALLGELASGVPGDACEAAALVNVYADSVRTGNKSQLRSAVNRYLGRLASNIDLIVRLVNNPDSVRYAVGSRGNCSGGGRRYQFEAAWDAILNNSNPYQIGLLNEEYCALRRLYSAFNNRSNNVGAAVSAASVVPVTRAVELALGPLSSFLRAVASGANPANLAASAKQALIKAGGSVPL</sequence>
<gene>
    <name evidence="3" type="ORF">DIATSA_LOCUS565</name>
</gene>
<proteinExistence type="predicted"/>
<dbReference type="Pfam" id="PF05849">
    <property type="entry name" value="L-fibroin"/>
    <property type="match status" value="1"/>
</dbReference>
<keyword evidence="4" id="KW-1185">Reference proteome</keyword>
<feature type="chain" id="PRO_5040488210" description="Fibroin light chain" evidence="2">
    <location>
        <begin position="17"/>
        <end position="267"/>
    </location>
</feature>
<dbReference type="AlphaFoldDB" id="A0A9N9QL00"/>
<dbReference type="EMBL" id="OU893332">
    <property type="protein sequence ID" value="CAG9782293.1"/>
    <property type="molecule type" value="Genomic_DNA"/>
</dbReference>
<dbReference type="InterPro" id="IPR008660">
    <property type="entry name" value="L-fibroin"/>
</dbReference>